<feature type="transmembrane region" description="Helical" evidence="1">
    <location>
        <begin position="203"/>
        <end position="224"/>
    </location>
</feature>
<dbReference type="InterPro" id="IPR010380">
    <property type="entry name" value="DUF975"/>
</dbReference>
<accession>A0A4R5N7D0</accession>
<evidence type="ECO:0000313" key="2">
    <source>
        <dbReference type="EMBL" id="TDG67707.1"/>
    </source>
</evidence>
<gene>
    <name evidence="2" type="ORF">C5L23_001506</name>
</gene>
<dbReference type="PANTHER" id="PTHR40076:SF1">
    <property type="entry name" value="MEMBRANE PROTEIN"/>
    <property type="match status" value="1"/>
</dbReference>
<dbReference type="AlphaFoldDB" id="A0A4R5N7D0"/>
<evidence type="ECO:0008006" key="4">
    <source>
        <dbReference type="Google" id="ProtNLM"/>
    </source>
</evidence>
<keyword evidence="1" id="KW-0812">Transmembrane</keyword>
<dbReference type="EMBL" id="PUFI01000015">
    <property type="protein sequence ID" value="TDG67707.1"/>
    <property type="molecule type" value="Genomic_DNA"/>
</dbReference>
<dbReference type="Proteomes" id="UP000295681">
    <property type="component" value="Unassembled WGS sequence"/>
</dbReference>
<keyword evidence="1" id="KW-1133">Transmembrane helix</keyword>
<name>A0A4R5N7D0_9LACO</name>
<comment type="caution">
    <text evidence="2">The sequence shown here is derived from an EMBL/GenBank/DDBJ whole genome shotgun (WGS) entry which is preliminary data.</text>
</comment>
<organism evidence="2 3">
    <name type="scientific">Leuconostoc fallax</name>
    <dbReference type="NCBI Taxonomy" id="1251"/>
    <lineage>
        <taxon>Bacteria</taxon>
        <taxon>Bacillati</taxon>
        <taxon>Bacillota</taxon>
        <taxon>Bacilli</taxon>
        <taxon>Lactobacillales</taxon>
        <taxon>Lactobacillaceae</taxon>
        <taxon>Leuconostoc</taxon>
    </lineage>
</organism>
<feature type="transmembrane region" description="Helical" evidence="1">
    <location>
        <begin position="30"/>
        <end position="56"/>
    </location>
</feature>
<dbReference type="STRING" id="907931.GCA_000165675_00125"/>
<protein>
    <recommendedName>
        <fullName evidence="4">Integral membrane protein</fullName>
    </recommendedName>
</protein>
<sequence length="253" mass="29010">MNELEPISIREMKREARDLYRGHWGTAIKLNILPIVAVVGSFFFVSLIMAVVVYSLTQGTINGSEVAGQADTSSDNNSVVFSVISDGIGMLFTWSIAWGIVDWFKQPKADQHFKQSLQIFSNGKFWQSFLLALVQNILIYLWTLLFIIPGIIKTFSYSQTYYAYKRDLDQGKRANSLTDYITTSRRVMDGRKWELFLLELSFIGWYILGFLTAGIGYIWIIPYVTGTRVAYSRRLFGDDQSTQSERIVQERTI</sequence>
<keyword evidence="1" id="KW-0472">Membrane</keyword>
<proteinExistence type="predicted"/>
<dbReference type="RefSeq" id="WP_010008595.1">
    <property type="nucleotide sequence ID" value="NZ_JAGYGP010000001.1"/>
</dbReference>
<dbReference type="Pfam" id="PF06161">
    <property type="entry name" value="DUF975"/>
    <property type="match status" value="1"/>
</dbReference>
<feature type="transmembrane region" description="Helical" evidence="1">
    <location>
        <begin position="125"/>
        <end position="152"/>
    </location>
</feature>
<feature type="transmembrane region" description="Helical" evidence="1">
    <location>
        <begin position="79"/>
        <end position="104"/>
    </location>
</feature>
<reference evidence="2 3" key="1">
    <citation type="journal article" date="2019" name="Appl. Microbiol. Biotechnol.">
        <title>Uncovering carbohydrate metabolism through a genotype-phenotype association study of 56 lactic acid bacteria genomes.</title>
        <authorList>
            <person name="Buron-Moles G."/>
            <person name="Chailyan A."/>
            <person name="Dolejs I."/>
            <person name="Forster J."/>
            <person name="Miks M.H."/>
        </authorList>
    </citation>
    <scope>NUCLEOTIDE SEQUENCE [LARGE SCALE GENOMIC DNA]</scope>
    <source>
        <strain evidence="2 3">ATCC 700006</strain>
    </source>
</reference>
<evidence type="ECO:0000256" key="1">
    <source>
        <dbReference type="SAM" id="Phobius"/>
    </source>
</evidence>
<keyword evidence="3" id="KW-1185">Reference proteome</keyword>
<dbReference type="PANTHER" id="PTHR40076">
    <property type="entry name" value="MEMBRANE PROTEIN-RELATED"/>
    <property type="match status" value="1"/>
</dbReference>
<evidence type="ECO:0000313" key="3">
    <source>
        <dbReference type="Proteomes" id="UP000295681"/>
    </source>
</evidence>